<feature type="region of interest" description="Disordered" evidence="1">
    <location>
        <begin position="240"/>
        <end position="266"/>
    </location>
</feature>
<dbReference type="AlphaFoldDB" id="A0AAV1JIG3"/>
<dbReference type="EMBL" id="CAVLEF010000011">
    <property type="protein sequence ID" value="CAK1548959.1"/>
    <property type="molecule type" value="Genomic_DNA"/>
</dbReference>
<feature type="region of interest" description="Disordered" evidence="1">
    <location>
        <begin position="1"/>
        <end position="26"/>
    </location>
</feature>
<evidence type="ECO:0000313" key="3">
    <source>
        <dbReference type="Proteomes" id="UP001497472"/>
    </source>
</evidence>
<accession>A0AAV1JIG3</accession>
<organism evidence="2 3">
    <name type="scientific">Leptosia nina</name>
    <dbReference type="NCBI Taxonomy" id="320188"/>
    <lineage>
        <taxon>Eukaryota</taxon>
        <taxon>Metazoa</taxon>
        <taxon>Ecdysozoa</taxon>
        <taxon>Arthropoda</taxon>
        <taxon>Hexapoda</taxon>
        <taxon>Insecta</taxon>
        <taxon>Pterygota</taxon>
        <taxon>Neoptera</taxon>
        <taxon>Endopterygota</taxon>
        <taxon>Lepidoptera</taxon>
        <taxon>Glossata</taxon>
        <taxon>Ditrysia</taxon>
        <taxon>Papilionoidea</taxon>
        <taxon>Pieridae</taxon>
        <taxon>Pierinae</taxon>
        <taxon>Leptosia</taxon>
    </lineage>
</organism>
<evidence type="ECO:0000313" key="2">
    <source>
        <dbReference type="EMBL" id="CAK1548959.1"/>
    </source>
</evidence>
<evidence type="ECO:0000256" key="1">
    <source>
        <dbReference type="SAM" id="MobiDB-lite"/>
    </source>
</evidence>
<proteinExistence type="predicted"/>
<name>A0AAV1JIG3_9NEOP</name>
<comment type="caution">
    <text evidence="2">The sequence shown here is derived from an EMBL/GenBank/DDBJ whole genome shotgun (WGS) entry which is preliminary data.</text>
</comment>
<dbReference type="Proteomes" id="UP001497472">
    <property type="component" value="Unassembled WGS sequence"/>
</dbReference>
<sequence>MHQQLHHHHQSGFRSGSPDDLSSQSQCTSKAMKELSPFCSSAVEVTKEPHKEIFSCHLCAFDADRITVLDRHLLNDHKIELESLLKLVMAKTKDGLAEANHAQIYGIRQPYYRPPDDIIENGEFIIETVTPKIKILKHSAVNTDLKFTDIPDFDDCKDISRELEKIFEEPLEKNDKDTLFSKMQSLNKYMCKFVDSSNTLKRVLTKEFVQKKNMDRNNEPYFDVGLGDPDTPRVWERAHSERLERHRSKNDTRSDKLKHSSDSFYF</sequence>
<protein>
    <submittedName>
        <fullName evidence="2">Uncharacterized protein</fullName>
    </submittedName>
</protein>
<feature type="compositionally biased region" description="Basic residues" evidence="1">
    <location>
        <begin position="1"/>
        <end position="11"/>
    </location>
</feature>
<keyword evidence="3" id="KW-1185">Reference proteome</keyword>
<gene>
    <name evidence="2" type="ORF">LNINA_LOCUS8305</name>
</gene>
<reference evidence="2 3" key="1">
    <citation type="submission" date="2023-11" db="EMBL/GenBank/DDBJ databases">
        <authorList>
            <person name="Okamura Y."/>
        </authorList>
    </citation>
    <scope>NUCLEOTIDE SEQUENCE [LARGE SCALE GENOMIC DNA]</scope>
</reference>